<protein>
    <submittedName>
        <fullName evidence="1">Uncharacterized protein</fullName>
    </submittedName>
</protein>
<dbReference type="EMBL" id="KZ453102">
    <property type="protein sequence ID" value="PKA47719.1"/>
    <property type="molecule type" value="Genomic_DNA"/>
</dbReference>
<proteinExistence type="predicted"/>
<dbReference type="AlphaFoldDB" id="A0A2H9ZWN2"/>
<evidence type="ECO:0000313" key="2">
    <source>
        <dbReference type="Proteomes" id="UP000236161"/>
    </source>
</evidence>
<accession>A0A2H9ZWN2</accession>
<organism evidence="1 2">
    <name type="scientific">Apostasia shenzhenica</name>
    <dbReference type="NCBI Taxonomy" id="1088818"/>
    <lineage>
        <taxon>Eukaryota</taxon>
        <taxon>Viridiplantae</taxon>
        <taxon>Streptophyta</taxon>
        <taxon>Embryophyta</taxon>
        <taxon>Tracheophyta</taxon>
        <taxon>Spermatophyta</taxon>
        <taxon>Magnoliopsida</taxon>
        <taxon>Liliopsida</taxon>
        <taxon>Asparagales</taxon>
        <taxon>Orchidaceae</taxon>
        <taxon>Apostasioideae</taxon>
        <taxon>Apostasia</taxon>
    </lineage>
</organism>
<evidence type="ECO:0000313" key="1">
    <source>
        <dbReference type="EMBL" id="PKA47719.1"/>
    </source>
</evidence>
<gene>
    <name evidence="1" type="ORF">AXF42_Ash014496</name>
</gene>
<dbReference type="Proteomes" id="UP000236161">
    <property type="component" value="Unassembled WGS sequence"/>
</dbReference>
<sequence>MTTPASSIRPRNLHLAPFETGRRAMDIATPTALPIIRYDDLNVHTIVHDVSLDSFEKS</sequence>
<keyword evidence="2" id="KW-1185">Reference proteome</keyword>
<reference evidence="1 2" key="1">
    <citation type="journal article" date="2017" name="Nature">
        <title>The Apostasia genome and the evolution of orchids.</title>
        <authorList>
            <person name="Zhang G.Q."/>
            <person name="Liu K.W."/>
            <person name="Li Z."/>
            <person name="Lohaus R."/>
            <person name="Hsiao Y.Y."/>
            <person name="Niu S.C."/>
            <person name="Wang J.Y."/>
            <person name="Lin Y.C."/>
            <person name="Xu Q."/>
            <person name="Chen L.J."/>
            <person name="Yoshida K."/>
            <person name="Fujiwara S."/>
            <person name="Wang Z.W."/>
            <person name="Zhang Y.Q."/>
            <person name="Mitsuda N."/>
            <person name="Wang M."/>
            <person name="Liu G.H."/>
            <person name="Pecoraro L."/>
            <person name="Huang H.X."/>
            <person name="Xiao X.J."/>
            <person name="Lin M."/>
            <person name="Wu X.Y."/>
            <person name="Wu W.L."/>
            <person name="Chen Y.Y."/>
            <person name="Chang S.B."/>
            <person name="Sakamoto S."/>
            <person name="Ohme-Takagi M."/>
            <person name="Yagi M."/>
            <person name="Zeng S.J."/>
            <person name="Shen C.Y."/>
            <person name="Yeh C.M."/>
            <person name="Luo Y.B."/>
            <person name="Tsai W.C."/>
            <person name="Van de Peer Y."/>
            <person name="Liu Z.J."/>
        </authorList>
    </citation>
    <scope>NUCLEOTIDE SEQUENCE [LARGE SCALE GENOMIC DNA]</scope>
    <source>
        <strain evidence="2">cv. Shenzhen</strain>
        <tissue evidence="1">Stem</tissue>
    </source>
</reference>
<name>A0A2H9ZWN2_9ASPA</name>